<evidence type="ECO:0000256" key="4">
    <source>
        <dbReference type="ARBA" id="ARBA00023004"/>
    </source>
</evidence>
<evidence type="ECO:0000313" key="7">
    <source>
        <dbReference type="EMBL" id="MDR6529519.1"/>
    </source>
</evidence>
<dbReference type="PROSITE" id="PS00570">
    <property type="entry name" value="RING_HYDROXYL_ALPHA"/>
    <property type="match status" value="1"/>
</dbReference>
<protein>
    <submittedName>
        <fullName evidence="7">Vanillate O-demethylase monooxygenase subunit</fullName>
        <ecNumber evidence="7">1.14.13.82</ecNumber>
    </submittedName>
</protein>
<dbReference type="CDD" id="cd08878">
    <property type="entry name" value="RHO_alpha_C_DMO-like"/>
    <property type="match status" value="1"/>
</dbReference>
<evidence type="ECO:0000256" key="5">
    <source>
        <dbReference type="ARBA" id="ARBA00023014"/>
    </source>
</evidence>
<dbReference type="InterPro" id="IPR017941">
    <property type="entry name" value="Rieske_2Fe-2S"/>
</dbReference>
<dbReference type="Gene3D" id="2.102.10.10">
    <property type="entry name" value="Rieske [2Fe-2S] iron-sulphur domain"/>
    <property type="match status" value="1"/>
</dbReference>
<evidence type="ECO:0000256" key="1">
    <source>
        <dbReference type="ARBA" id="ARBA00022714"/>
    </source>
</evidence>
<dbReference type="EMBL" id="JAVDRL010000001">
    <property type="protein sequence ID" value="MDR6529519.1"/>
    <property type="molecule type" value="Genomic_DNA"/>
</dbReference>
<sequence length="359" mass="39459">MGPETMAKAAPWPLDAWYVACTPDEIASKPLGRRICGQAMVFHRGKDGRPVALEDFCPHRGAPLSLGFVRDGELVCGYHGLTMGCEGRATSMPGQRVAAFPAIRAFPVLERHGFVWVWPGDPVQADPAKLHPLFWAESPDWAYGGGLYHIACDYRLMVDNLMDLTHETYVHATSIGQKEIDEAPVTTRLDGEEVVTCRFMEGIHAPPFWRMALRGAGLPEDALVDRWQICRFSLPSHVMIEVGVALAGHGGYDAPADKKVSSVVVDFITPETETSHWYFWGMARSFAVQDTGLTDTIREGQGRIFSEDLEMLERQQKNLLAYPDRKLLKLNIDAGGVRSRMAIDKAIAAEAGPLAAAAG</sequence>
<evidence type="ECO:0000256" key="3">
    <source>
        <dbReference type="ARBA" id="ARBA00023002"/>
    </source>
</evidence>
<organism evidence="7 8">
    <name type="scientific">Caulobacter rhizosphaerae</name>
    <dbReference type="NCBI Taxonomy" id="2010972"/>
    <lineage>
        <taxon>Bacteria</taxon>
        <taxon>Pseudomonadati</taxon>
        <taxon>Pseudomonadota</taxon>
        <taxon>Alphaproteobacteria</taxon>
        <taxon>Caulobacterales</taxon>
        <taxon>Caulobacteraceae</taxon>
        <taxon>Caulobacter</taxon>
    </lineage>
</organism>
<accession>A0ABU1MTK0</accession>
<dbReference type="Pfam" id="PF19112">
    <property type="entry name" value="VanA_C"/>
    <property type="match status" value="1"/>
</dbReference>
<keyword evidence="3 7" id="KW-0560">Oxidoreductase</keyword>
<dbReference type="InterPro" id="IPR036922">
    <property type="entry name" value="Rieske_2Fe-2S_sf"/>
</dbReference>
<evidence type="ECO:0000259" key="6">
    <source>
        <dbReference type="PROSITE" id="PS51296"/>
    </source>
</evidence>
<name>A0ABU1MTK0_9CAUL</name>
<dbReference type="PROSITE" id="PS51296">
    <property type="entry name" value="RIESKE"/>
    <property type="match status" value="1"/>
</dbReference>
<dbReference type="Proteomes" id="UP001262754">
    <property type="component" value="Unassembled WGS sequence"/>
</dbReference>
<keyword evidence="7" id="KW-0503">Monooxygenase</keyword>
<keyword evidence="5" id="KW-0411">Iron-sulfur</keyword>
<dbReference type="InterPro" id="IPR044043">
    <property type="entry name" value="VanA_C_cat"/>
</dbReference>
<dbReference type="InterPro" id="IPR050584">
    <property type="entry name" value="Cholesterol_7-desaturase"/>
</dbReference>
<keyword evidence="1" id="KW-0001">2Fe-2S</keyword>
<dbReference type="PANTHER" id="PTHR21266:SF60">
    <property type="entry name" value="3-KETOSTEROID-9-ALPHA-MONOOXYGENASE, OXYGENASE COMPONENT"/>
    <property type="match status" value="1"/>
</dbReference>
<feature type="domain" description="Rieske" evidence="6">
    <location>
        <begin position="17"/>
        <end position="117"/>
    </location>
</feature>
<dbReference type="RefSeq" id="WP_310028427.1">
    <property type="nucleotide sequence ID" value="NZ_JAVDRL010000001.1"/>
</dbReference>
<reference evidence="7 8" key="1">
    <citation type="submission" date="2023-07" db="EMBL/GenBank/DDBJ databases">
        <title>Sorghum-associated microbial communities from plants grown in Nebraska, USA.</title>
        <authorList>
            <person name="Schachtman D."/>
        </authorList>
    </citation>
    <scope>NUCLEOTIDE SEQUENCE [LARGE SCALE GENOMIC DNA]</scope>
    <source>
        <strain evidence="7 8">DS2154</strain>
    </source>
</reference>
<comment type="caution">
    <text evidence="7">The sequence shown here is derived from an EMBL/GenBank/DDBJ whole genome shotgun (WGS) entry which is preliminary data.</text>
</comment>
<proteinExistence type="predicted"/>
<dbReference type="SUPFAM" id="SSF50022">
    <property type="entry name" value="ISP domain"/>
    <property type="match status" value="1"/>
</dbReference>
<dbReference type="SUPFAM" id="SSF55961">
    <property type="entry name" value="Bet v1-like"/>
    <property type="match status" value="1"/>
</dbReference>
<keyword evidence="4" id="KW-0408">Iron</keyword>
<dbReference type="EC" id="1.14.13.82" evidence="7"/>
<dbReference type="Pfam" id="PF00355">
    <property type="entry name" value="Rieske"/>
    <property type="match status" value="1"/>
</dbReference>
<dbReference type="Gene3D" id="3.90.380.10">
    <property type="entry name" value="Naphthalene 1,2-dioxygenase Alpha Subunit, Chain A, domain 1"/>
    <property type="match status" value="1"/>
</dbReference>
<dbReference type="GO" id="GO:0018489">
    <property type="term" value="F:vanillate monooxygenase activity"/>
    <property type="evidence" value="ECO:0007669"/>
    <property type="project" value="UniProtKB-EC"/>
</dbReference>
<keyword evidence="2" id="KW-0479">Metal-binding</keyword>
<evidence type="ECO:0000256" key="2">
    <source>
        <dbReference type="ARBA" id="ARBA00022723"/>
    </source>
</evidence>
<keyword evidence="8" id="KW-1185">Reference proteome</keyword>
<gene>
    <name evidence="7" type="ORF">J2800_000234</name>
</gene>
<dbReference type="PANTHER" id="PTHR21266">
    <property type="entry name" value="IRON-SULFUR DOMAIN CONTAINING PROTEIN"/>
    <property type="match status" value="1"/>
</dbReference>
<dbReference type="InterPro" id="IPR015881">
    <property type="entry name" value="ARHD_Rieske_2Fe_2S"/>
</dbReference>
<evidence type="ECO:0000313" key="8">
    <source>
        <dbReference type="Proteomes" id="UP001262754"/>
    </source>
</evidence>